<feature type="region of interest" description="Disordered" evidence="6">
    <location>
        <begin position="1"/>
        <end position="21"/>
    </location>
</feature>
<organism evidence="9 10">
    <name type="scientific">Triangularia setosa</name>
    <dbReference type="NCBI Taxonomy" id="2587417"/>
    <lineage>
        <taxon>Eukaryota</taxon>
        <taxon>Fungi</taxon>
        <taxon>Dikarya</taxon>
        <taxon>Ascomycota</taxon>
        <taxon>Pezizomycotina</taxon>
        <taxon>Sordariomycetes</taxon>
        <taxon>Sordariomycetidae</taxon>
        <taxon>Sordariales</taxon>
        <taxon>Podosporaceae</taxon>
        <taxon>Triangularia</taxon>
    </lineage>
</organism>
<reference evidence="9" key="2">
    <citation type="submission" date="2023-05" db="EMBL/GenBank/DDBJ databases">
        <authorList>
            <consortium name="Lawrence Berkeley National Laboratory"/>
            <person name="Steindorff A."/>
            <person name="Hensen N."/>
            <person name="Bonometti L."/>
            <person name="Westerberg I."/>
            <person name="Brannstrom I.O."/>
            <person name="Guillou S."/>
            <person name="Cros-Aarteil S."/>
            <person name="Calhoun S."/>
            <person name="Haridas S."/>
            <person name="Kuo A."/>
            <person name="Mondo S."/>
            <person name="Pangilinan J."/>
            <person name="Riley R."/>
            <person name="Labutti K."/>
            <person name="Andreopoulos B."/>
            <person name="Lipzen A."/>
            <person name="Chen C."/>
            <person name="Yanf M."/>
            <person name="Daum C."/>
            <person name="Ng V."/>
            <person name="Clum A."/>
            <person name="Ohm R."/>
            <person name="Martin F."/>
            <person name="Silar P."/>
            <person name="Natvig D."/>
            <person name="Lalanne C."/>
            <person name="Gautier V."/>
            <person name="Ament-Velasquez S.L."/>
            <person name="Kruys A."/>
            <person name="Hutchinson M.I."/>
            <person name="Powell A.J."/>
            <person name="Barry K."/>
            <person name="Miller A.N."/>
            <person name="Grigoriev I.V."/>
            <person name="Debuchy R."/>
            <person name="Gladieux P."/>
            <person name="Thoren M.H."/>
            <person name="Johannesson H."/>
        </authorList>
    </citation>
    <scope>NUCLEOTIDE SEQUENCE</scope>
    <source>
        <strain evidence="9">CBS 892.96</strain>
    </source>
</reference>
<comment type="subcellular location">
    <subcellularLocation>
        <location evidence="1">Membrane</location>
        <topology evidence="1">Multi-pass membrane protein</topology>
    </subcellularLocation>
</comment>
<evidence type="ECO:0000259" key="8">
    <source>
        <dbReference type="Pfam" id="PF20684"/>
    </source>
</evidence>
<feature type="transmembrane region" description="Helical" evidence="7">
    <location>
        <begin position="174"/>
        <end position="196"/>
    </location>
</feature>
<evidence type="ECO:0000256" key="3">
    <source>
        <dbReference type="ARBA" id="ARBA00022989"/>
    </source>
</evidence>
<comment type="caution">
    <text evidence="9">The sequence shown here is derived from an EMBL/GenBank/DDBJ whole genome shotgun (WGS) entry which is preliminary data.</text>
</comment>
<keyword evidence="4 7" id="KW-0472">Membrane</keyword>
<dbReference type="EMBL" id="MU866447">
    <property type="protein sequence ID" value="KAK4172250.1"/>
    <property type="molecule type" value="Genomic_DNA"/>
</dbReference>
<gene>
    <name evidence="9" type="ORF">QBC36DRAFT_294554</name>
</gene>
<dbReference type="InterPro" id="IPR052337">
    <property type="entry name" value="SAT4-like"/>
</dbReference>
<reference evidence="9" key="1">
    <citation type="journal article" date="2023" name="Mol. Phylogenet. Evol.">
        <title>Genome-scale phylogeny and comparative genomics of the fungal order Sordariales.</title>
        <authorList>
            <person name="Hensen N."/>
            <person name="Bonometti L."/>
            <person name="Westerberg I."/>
            <person name="Brannstrom I.O."/>
            <person name="Guillou S."/>
            <person name="Cros-Aarteil S."/>
            <person name="Calhoun S."/>
            <person name="Haridas S."/>
            <person name="Kuo A."/>
            <person name="Mondo S."/>
            <person name="Pangilinan J."/>
            <person name="Riley R."/>
            <person name="LaButti K."/>
            <person name="Andreopoulos B."/>
            <person name="Lipzen A."/>
            <person name="Chen C."/>
            <person name="Yan M."/>
            <person name="Daum C."/>
            <person name="Ng V."/>
            <person name="Clum A."/>
            <person name="Steindorff A."/>
            <person name="Ohm R.A."/>
            <person name="Martin F."/>
            <person name="Silar P."/>
            <person name="Natvig D.O."/>
            <person name="Lalanne C."/>
            <person name="Gautier V."/>
            <person name="Ament-Velasquez S.L."/>
            <person name="Kruys A."/>
            <person name="Hutchinson M.I."/>
            <person name="Powell A.J."/>
            <person name="Barry K."/>
            <person name="Miller A.N."/>
            <person name="Grigoriev I.V."/>
            <person name="Debuchy R."/>
            <person name="Gladieux P."/>
            <person name="Hiltunen Thoren M."/>
            <person name="Johannesson H."/>
        </authorList>
    </citation>
    <scope>NUCLEOTIDE SEQUENCE</scope>
    <source>
        <strain evidence="9">CBS 892.96</strain>
    </source>
</reference>
<keyword evidence="3 7" id="KW-1133">Transmembrane helix</keyword>
<feature type="transmembrane region" description="Helical" evidence="7">
    <location>
        <begin position="249"/>
        <end position="272"/>
    </location>
</feature>
<dbReference type="PANTHER" id="PTHR33048">
    <property type="entry name" value="PTH11-LIKE INTEGRAL MEMBRANE PROTEIN (AFU_ORTHOLOGUE AFUA_5G11245)"/>
    <property type="match status" value="1"/>
</dbReference>
<accession>A0AAN6VZM8</accession>
<proteinExistence type="inferred from homology"/>
<sequence>METLHHAATGNLNNARPASPPGEVESLVAVILATGVVFIPITVIIAIVRIATGRVISRLHVDDCIAQWATMYRIAQLGIAKHSWDILLTDITYSVYQVWATHTILGIISFFNTKALILTFYLRLFGIIRWVRWTCYSLLVLSMIIYGIIGIWYIAGCVPWSSKLPVCDETGPLILMGGAFTLAADVILFGLPFPIIRRLHLSRDKKRGLVVLFLFAILIIVTSTVSLAFRISIVLNGTEDPSWDGAEVAITAYMEIFGTVIVACAPALYTFWTQIFTQTMLYSRLSPILRLKRQKQPDIQLGRWSTWPSANRAVAPSRRPDIMGTESSQDLIQGHGSLISGIRKTVTVTYEVVVHGDGEGRGSNKRARSREG</sequence>
<comment type="similarity">
    <text evidence="5">Belongs to the SAT4 family.</text>
</comment>
<dbReference type="PANTHER" id="PTHR33048:SF146">
    <property type="entry name" value="INTEGRAL MEMBRANE PROTEIN"/>
    <property type="match status" value="1"/>
</dbReference>
<feature type="domain" description="Rhodopsin" evidence="8">
    <location>
        <begin position="58"/>
        <end position="271"/>
    </location>
</feature>
<keyword evidence="2 7" id="KW-0812">Transmembrane</keyword>
<evidence type="ECO:0000256" key="1">
    <source>
        <dbReference type="ARBA" id="ARBA00004141"/>
    </source>
</evidence>
<feature type="transmembrane region" description="Helical" evidence="7">
    <location>
        <begin position="133"/>
        <end position="154"/>
    </location>
</feature>
<evidence type="ECO:0000256" key="2">
    <source>
        <dbReference type="ARBA" id="ARBA00022692"/>
    </source>
</evidence>
<protein>
    <recommendedName>
        <fullName evidence="8">Rhodopsin domain-containing protein</fullName>
    </recommendedName>
</protein>
<feature type="transmembrane region" description="Helical" evidence="7">
    <location>
        <begin position="208"/>
        <end position="229"/>
    </location>
</feature>
<dbReference type="InterPro" id="IPR049326">
    <property type="entry name" value="Rhodopsin_dom_fungi"/>
</dbReference>
<feature type="transmembrane region" description="Helical" evidence="7">
    <location>
        <begin position="27"/>
        <end position="48"/>
    </location>
</feature>
<evidence type="ECO:0000256" key="4">
    <source>
        <dbReference type="ARBA" id="ARBA00023136"/>
    </source>
</evidence>
<evidence type="ECO:0000313" key="10">
    <source>
        <dbReference type="Proteomes" id="UP001302321"/>
    </source>
</evidence>
<evidence type="ECO:0000256" key="7">
    <source>
        <dbReference type="SAM" id="Phobius"/>
    </source>
</evidence>
<evidence type="ECO:0000313" key="9">
    <source>
        <dbReference type="EMBL" id="KAK4172250.1"/>
    </source>
</evidence>
<evidence type="ECO:0000256" key="5">
    <source>
        <dbReference type="ARBA" id="ARBA00038359"/>
    </source>
</evidence>
<dbReference type="Proteomes" id="UP001302321">
    <property type="component" value="Unassembled WGS sequence"/>
</dbReference>
<dbReference type="Pfam" id="PF20684">
    <property type="entry name" value="Fung_rhodopsin"/>
    <property type="match status" value="1"/>
</dbReference>
<evidence type="ECO:0000256" key="6">
    <source>
        <dbReference type="SAM" id="MobiDB-lite"/>
    </source>
</evidence>
<dbReference type="AlphaFoldDB" id="A0AAN6VZM8"/>
<dbReference type="GO" id="GO:0016020">
    <property type="term" value="C:membrane"/>
    <property type="evidence" value="ECO:0007669"/>
    <property type="project" value="UniProtKB-SubCell"/>
</dbReference>
<keyword evidence="10" id="KW-1185">Reference proteome</keyword>
<name>A0AAN6VZM8_9PEZI</name>